<dbReference type="Proteomes" id="UP000199648">
    <property type="component" value="Unassembled WGS sequence"/>
</dbReference>
<feature type="transmembrane region" description="Helical" evidence="1">
    <location>
        <begin position="6"/>
        <end position="22"/>
    </location>
</feature>
<evidence type="ECO:0000313" key="2">
    <source>
        <dbReference type="EMBL" id="SCZ66890.1"/>
    </source>
</evidence>
<sequence length="222" mass="24143">MESEIIIGLAMLGIGAAAIAFARTPPEFRYKHSAPVDDSAAYAEQYTFRERVKLIAVALGIFVPLVLATELWVFPALREFADTSYCYEWLGVNGTTLLMYGLFVGLPLASALVMGVPVALYGARIIRDKQIPPRGQKVFKRTRIRRGTVASAAGWAHQLPLVFFIGLAAWGEVQAGKLLADVDLTKADPSACAPSHRLEPTVLEPRGGSKTAAQAQRYVLKQ</sequence>
<dbReference type="RefSeq" id="WP_092998865.1">
    <property type="nucleotide sequence ID" value="NZ_FMWD01000012.1"/>
</dbReference>
<dbReference type="OrthoDB" id="7061187at2"/>
<feature type="transmembrane region" description="Helical" evidence="1">
    <location>
        <begin position="97"/>
        <end position="126"/>
    </location>
</feature>
<keyword evidence="3" id="KW-1185">Reference proteome</keyword>
<proteinExistence type="predicted"/>
<dbReference type="EMBL" id="FMWD01000012">
    <property type="protein sequence ID" value="SCZ66890.1"/>
    <property type="molecule type" value="Genomic_DNA"/>
</dbReference>
<feature type="transmembrane region" description="Helical" evidence="1">
    <location>
        <begin position="54"/>
        <end position="77"/>
    </location>
</feature>
<evidence type="ECO:0000313" key="3">
    <source>
        <dbReference type="Proteomes" id="UP000199648"/>
    </source>
</evidence>
<reference evidence="2 3" key="1">
    <citation type="submission" date="2016-10" db="EMBL/GenBank/DDBJ databases">
        <authorList>
            <person name="de Groot N.N."/>
        </authorList>
    </citation>
    <scope>NUCLEOTIDE SEQUENCE [LARGE SCALE GENOMIC DNA]</scope>
    <source>
        <strain evidence="2 3">HLD2</strain>
    </source>
</reference>
<gene>
    <name evidence="2" type="ORF">SAMN03097708_03044</name>
</gene>
<accession>A0A1G5QZ96</accession>
<feature type="transmembrane region" description="Helical" evidence="1">
    <location>
        <begin position="147"/>
        <end position="170"/>
    </location>
</feature>
<dbReference type="AlphaFoldDB" id="A0A1G5QZ96"/>
<keyword evidence="1" id="KW-0472">Membrane</keyword>
<organism evidence="2 3">
    <name type="scientific">Thiohalomonas denitrificans</name>
    <dbReference type="NCBI Taxonomy" id="415747"/>
    <lineage>
        <taxon>Bacteria</taxon>
        <taxon>Pseudomonadati</taxon>
        <taxon>Pseudomonadota</taxon>
        <taxon>Gammaproteobacteria</taxon>
        <taxon>Thiohalomonadales</taxon>
        <taxon>Thiohalomonadaceae</taxon>
        <taxon>Thiohalomonas</taxon>
    </lineage>
</organism>
<keyword evidence="1" id="KW-1133">Transmembrane helix</keyword>
<evidence type="ECO:0000256" key="1">
    <source>
        <dbReference type="SAM" id="Phobius"/>
    </source>
</evidence>
<protein>
    <submittedName>
        <fullName evidence="2">Uncharacterized protein</fullName>
    </submittedName>
</protein>
<name>A0A1G5QZ96_9GAMM</name>
<keyword evidence="1" id="KW-0812">Transmembrane</keyword>